<comment type="subcellular location">
    <subcellularLocation>
        <location evidence="2">Cell inner membrane</location>
        <topology evidence="2">Multi-pass membrane protein</topology>
    </subcellularLocation>
</comment>
<dbReference type="SUPFAM" id="SSF47384">
    <property type="entry name" value="Homodimeric domain of signal transducing histidine kinase"/>
    <property type="match status" value="1"/>
</dbReference>
<comment type="catalytic activity">
    <reaction evidence="1">
        <text>ATP + protein L-histidine = ADP + protein N-phospho-L-histidine.</text>
        <dbReference type="EC" id="2.7.13.3"/>
    </reaction>
</comment>
<evidence type="ECO:0000256" key="9">
    <source>
        <dbReference type="ARBA" id="ARBA00022741"/>
    </source>
</evidence>
<keyword evidence="12 15" id="KW-1133">Transmembrane helix</keyword>
<evidence type="ECO:0000313" key="18">
    <source>
        <dbReference type="EMBL" id="RLJ64806.1"/>
    </source>
</evidence>
<evidence type="ECO:0000256" key="6">
    <source>
        <dbReference type="ARBA" id="ARBA00022553"/>
    </source>
</evidence>
<dbReference type="InterPro" id="IPR003594">
    <property type="entry name" value="HATPase_dom"/>
</dbReference>
<protein>
    <recommendedName>
        <fullName evidence="3">histidine kinase</fullName>
        <ecNumber evidence="3">2.7.13.3</ecNumber>
    </recommendedName>
</protein>
<dbReference type="SUPFAM" id="SSF55874">
    <property type="entry name" value="ATPase domain of HSP90 chaperone/DNA topoisomerase II/histidine kinase"/>
    <property type="match status" value="1"/>
</dbReference>
<dbReference type="InterPro" id="IPR005467">
    <property type="entry name" value="His_kinase_dom"/>
</dbReference>
<dbReference type="SMART" id="SM00387">
    <property type="entry name" value="HATPase_c"/>
    <property type="match status" value="1"/>
</dbReference>
<dbReference type="InterPro" id="IPR038421">
    <property type="entry name" value="RisS_PPD_sf"/>
</dbReference>
<dbReference type="InterPro" id="IPR003660">
    <property type="entry name" value="HAMP_dom"/>
</dbReference>
<keyword evidence="14 15" id="KW-0472">Membrane</keyword>
<dbReference type="InterPro" id="IPR004358">
    <property type="entry name" value="Sig_transdc_His_kin-like_C"/>
</dbReference>
<evidence type="ECO:0000256" key="2">
    <source>
        <dbReference type="ARBA" id="ARBA00004429"/>
    </source>
</evidence>
<proteinExistence type="predicted"/>
<keyword evidence="13" id="KW-0902">Two-component regulatory system</keyword>
<dbReference type="Gene3D" id="3.30.450.300">
    <property type="entry name" value="Sensor histidine kinase RisS, periplasmic domain"/>
    <property type="match status" value="1"/>
</dbReference>
<evidence type="ECO:0000313" key="19">
    <source>
        <dbReference type="Proteomes" id="UP000268908"/>
    </source>
</evidence>
<dbReference type="InterPro" id="IPR050980">
    <property type="entry name" value="2C_sensor_his_kinase"/>
</dbReference>
<evidence type="ECO:0000256" key="8">
    <source>
        <dbReference type="ARBA" id="ARBA00022692"/>
    </source>
</evidence>
<evidence type="ECO:0000256" key="5">
    <source>
        <dbReference type="ARBA" id="ARBA00022519"/>
    </source>
</evidence>
<evidence type="ECO:0000256" key="14">
    <source>
        <dbReference type="ARBA" id="ARBA00023136"/>
    </source>
</evidence>
<keyword evidence="5" id="KW-0997">Cell inner membrane</keyword>
<dbReference type="RefSeq" id="WP_243642584.1">
    <property type="nucleotide sequence ID" value="NZ_BHVV01000006.1"/>
</dbReference>
<dbReference type="PROSITE" id="PS50885">
    <property type="entry name" value="HAMP"/>
    <property type="match status" value="1"/>
</dbReference>
<dbReference type="CDD" id="cd06225">
    <property type="entry name" value="HAMP"/>
    <property type="match status" value="1"/>
</dbReference>
<dbReference type="Gene3D" id="1.10.287.130">
    <property type="match status" value="1"/>
</dbReference>
<dbReference type="PANTHER" id="PTHR44936">
    <property type="entry name" value="SENSOR PROTEIN CREC"/>
    <property type="match status" value="1"/>
</dbReference>
<dbReference type="InterPro" id="IPR036097">
    <property type="entry name" value="HisK_dim/P_sf"/>
</dbReference>
<evidence type="ECO:0000259" key="17">
    <source>
        <dbReference type="PROSITE" id="PS50885"/>
    </source>
</evidence>
<keyword evidence="7" id="KW-0808">Transferase</keyword>
<dbReference type="EC" id="2.7.13.3" evidence="3"/>
<dbReference type="GO" id="GO:0000155">
    <property type="term" value="F:phosphorelay sensor kinase activity"/>
    <property type="evidence" value="ECO:0007669"/>
    <property type="project" value="InterPro"/>
</dbReference>
<dbReference type="CDD" id="cd00082">
    <property type="entry name" value="HisKA"/>
    <property type="match status" value="1"/>
</dbReference>
<organism evidence="18 19">
    <name type="scientific">Sulfurisoma sediminicola</name>
    <dbReference type="NCBI Taxonomy" id="1381557"/>
    <lineage>
        <taxon>Bacteria</taxon>
        <taxon>Pseudomonadati</taxon>
        <taxon>Pseudomonadota</taxon>
        <taxon>Betaproteobacteria</taxon>
        <taxon>Nitrosomonadales</taxon>
        <taxon>Sterolibacteriaceae</taxon>
        <taxon>Sulfurisoma</taxon>
    </lineage>
</organism>
<dbReference type="Proteomes" id="UP000268908">
    <property type="component" value="Unassembled WGS sequence"/>
</dbReference>
<evidence type="ECO:0000256" key="13">
    <source>
        <dbReference type="ARBA" id="ARBA00023012"/>
    </source>
</evidence>
<dbReference type="Pfam" id="PF00672">
    <property type="entry name" value="HAMP"/>
    <property type="match status" value="1"/>
</dbReference>
<dbReference type="InterPro" id="IPR003661">
    <property type="entry name" value="HisK_dim/P_dom"/>
</dbReference>
<evidence type="ECO:0000256" key="15">
    <source>
        <dbReference type="SAM" id="Phobius"/>
    </source>
</evidence>
<dbReference type="GO" id="GO:0005524">
    <property type="term" value="F:ATP binding"/>
    <property type="evidence" value="ECO:0007669"/>
    <property type="project" value="UniProtKB-KW"/>
</dbReference>
<sequence length="441" mass="48784">MKLVPRTLLARTFLLLAALMLLSVLAWFAIFTTYEREPRARQIAQMIASVVNLTRTSLVSARPDARRELLRELSDREGIHIYPAESDDHIAPLPERAFLQRLQELLQERLGPETRLTLERDGEKALFASFRIDDGDEGEFWIALPIERLDRIFPAQWIGWGIAAVLLSLVGAWLIMFRVTRPLKALEHAAAEIGRGRQPAPLTESGPEELETLARAFNRMSADLARLDDDRALILAGISHDLRTPLTRLRMEIEMTGADEETREAMAADVEEMDRTIGQFLDFARTGSEGGEGLEPIDLAALLRELAEQYRRRGFTVVLEPAFAEDARLPVRVATLRRAIANLIDNALRHAGGEQSVELALARIGGAMRIEVRDRGPGIPAAEADRLKLPFTRLEVARSNAVGAGLGLAIVERIARAHGGSLDLLPREGGGLVARITIPAP</sequence>
<evidence type="ECO:0000256" key="7">
    <source>
        <dbReference type="ARBA" id="ARBA00022679"/>
    </source>
</evidence>
<dbReference type="EMBL" id="RCCI01000005">
    <property type="protein sequence ID" value="RLJ64806.1"/>
    <property type="molecule type" value="Genomic_DNA"/>
</dbReference>
<evidence type="ECO:0000256" key="10">
    <source>
        <dbReference type="ARBA" id="ARBA00022777"/>
    </source>
</evidence>
<dbReference type="PROSITE" id="PS50109">
    <property type="entry name" value="HIS_KIN"/>
    <property type="match status" value="1"/>
</dbReference>
<keyword evidence="11" id="KW-0067">ATP-binding</keyword>
<keyword evidence="6" id="KW-0597">Phosphoprotein</keyword>
<comment type="caution">
    <text evidence="18">The sequence shown here is derived from an EMBL/GenBank/DDBJ whole genome shotgun (WGS) entry which is preliminary data.</text>
</comment>
<dbReference type="PRINTS" id="PR00344">
    <property type="entry name" value="BCTRLSENSOR"/>
</dbReference>
<evidence type="ECO:0000256" key="11">
    <source>
        <dbReference type="ARBA" id="ARBA00022840"/>
    </source>
</evidence>
<dbReference type="SUPFAM" id="SSF158472">
    <property type="entry name" value="HAMP domain-like"/>
    <property type="match status" value="1"/>
</dbReference>
<dbReference type="SMART" id="SM00388">
    <property type="entry name" value="HisKA"/>
    <property type="match status" value="1"/>
</dbReference>
<dbReference type="GO" id="GO:0005886">
    <property type="term" value="C:plasma membrane"/>
    <property type="evidence" value="ECO:0007669"/>
    <property type="project" value="UniProtKB-SubCell"/>
</dbReference>
<gene>
    <name evidence="18" type="ORF">DFR35_1454</name>
</gene>
<dbReference type="Pfam" id="PF16524">
    <property type="entry name" value="RisS_PPD"/>
    <property type="match status" value="1"/>
</dbReference>
<feature type="domain" description="Histidine kinase" evidence="16">
    <location>
        <begin position="237"/>
        <end position="441"/>
    </location>
</feature>
<dbReference type="Pfam" id="PF02518">
    <property type="entry name" value="HATPase_c"/>
    <property type="match status" value="1"/>
</dbReference>
<dbReference type="Gene3D" id="3.30.565.10">
    <property type="entry name" value="Histidine kinase-like ATPase, C-terminal domain"/>
    <property type="match status" value="1"/>
</dbReference>
<evidence type="ECO:0000256" key="4">
    <source>
        <dbReference type="ARBA" id="ARBA00022475"/>
    </source>
</evidence>
<feature type="transmembrane region" description="Helical" evidence="15">
    <location>
        <begin position="12"/>
        <end position="31"/>
    </location>
</feature>
<keyword evidence="10 18" id="KW-0418">Kinase</keyword>
<keyword evidence="9" id="KW-0547">Nucleotide-binding</keyword>
<evidence type="ECO:0000256" key="3">
    <source>
        <dbReference type="ARBA" id="ARBA00012438"/>
    </source>
</evidence>
<feature type="transmembrane region" description="Helical" evidence="15">
    <location>
        <begin position="157"/>
        <end position="177"/>
    </location>
</feature>
<keyword evidence="19" id="KW-1185">Reference proteome</keyword>
<dbReference type="AlphaFoldDB" id="A0A497XDR5"/>
<evidence type="ECO:0000259" key="16">
    <source>
        <dbReference type="PROSITE" id="PS50109"/>
    </source>
</evidence>
<name>A0A497XDR5_9PROT</name>
<accession>A0A497XDR5</accession>
<reference evidence="18 19" key="1">
    <citation type="submission" date="2018-10" db="EMBL/GenBank/DDBJ databases">
        <title>Genomic Encyclopedia of Type Strains, Phase IV (KMG-IV): sequencing the most valuable type-strain genomes for metagenomic binning, comparative biology and taxonomic classification.</title>
        <authorList>
            <person name="Goeker M."/>
        </authorList>
    </citation>
    <scope>NUCLEOTIDE SEQUENCE [LARGE SCALE GENOMIC DNA]</scope>
    <source>
        <strain evidence="18 19">DSM 26916</strain>
    </source>
</reference>
<evidence type="ECO:0000256" key="1">
    <source>
        <dbReference type="ARBA" id="ARBA00000085"/>
    </source>
</evidence>
<dbReference type="SMART" id="SM00304">
    <property type="entry name" value="HAMP"/>
    <property type="match status" value="1"/>
</dbReference>
<dbReference type="InterPro" id="IPR036890">
    <property type="entry name" value="HATPase_C_sf"/>
</dbReference>
<keyword evidence="8 15" id="KW-0812">Transmembrane</keyword>
<evidence type="ECO:0000256" key="12">
    <source>
        <dbReference type="ARBA" id="ARBA00022989"/>
    </source>
</evidence>
<dbReference type="PANTHER" id="PTHR44936:SF5">
    <property type="entry name" value="SENSOR HISTIDINE KINASE ENVZ"/>
    <property type="match status" value="1"/>
</dbReference>
<dbReference type="InterPro" id="IPR032408">
    <property type="entry name" value="RisS_PPD"/>
</dbReference>
<dbReference type="Pfam" id="PF00512">
    <property type="entry name" value="HisKA"/>
    <property type="match status" value="1"/>
</dbReference>
<feature type="domain" description="HAMP" evidence="17">
    <location>
        <begin position="177"/>
        <end position="229"/>
    </location>
</feature>
<keyword evidence="4" id="KW-1003">Cell membrane</keyword>